<evidence type="ECO:0000313" key="3">
    <source>
        <dbReference type="Proteomes" id="UP000616114"/>
    </source>
</evidence>
<dbReference type="EMBL" id="BMFY01000018">
    <property type="protein sequence ID" value="GGA26158.1"/>
    <property type="molecule type" value="Genomic_DNA"/>
</dbReference>
<reference evidence="2" key="1">
    <citation type="journal article" date="2014" name="Int. J. Syst. Evol. Microbiol.">
        <title>Complete genome sequence of Corynebacterium casei LMG S-19264T (=DSM 44701T), isolated from a smear-ripened cheese.</title>
        <authorList>
            <consortium name="US DOE Joint Genome Institute (JGI-PGF)"/>
            <person name="Walter F."/>
            <person name="Albersmeier A."/>
            <person name="Kalinowski J."/>
            <person name="Ruckert C."/>
        </authorList>
    </citation>
    <scope>NUCLEOTIDE SEQUENCE</scope>
    <source>
        <strain evidence="2">CGMCC 1.12785</strain>
    </source>
</reference>
<name>A0A8J2XLV8_9MICO</name>
<protein>
    <recommendedName>
        <fullName evidence="1">YlxR domain-containing protein</fullName>
    </recommendedName>
</protein>
<dbReference type="InterPro" id="IPR007393">
    <property type="entry name" value="YlxR_dom"/>
</dbReference>
<dbReference type="Pfam" id="PF04296">
    <property type="entry name" value="YlxR"/>
    <property type="match status" value="1"/>
</dbReference>
<sequence>MVIRTCVGCRQRHERDTLIRVVATGEPPAPEIDLRKAAPGRGAWLHPDEECVAKAVSRRSLQRALRRPDLVVGEDFAESFRALMEAG</sequence>
<gene>
    <name evidence="2" type="ORF">GCM10011333_31330</name>
</gene>
<comment type="caution">
    <text evidence="2">The sequence shown here is derived from an EMBL/GenBank/DDBJ whole genome shotgun (WGS) entry which is preliminary data.</text>
</comment>
<dbReference type="RefSeq" id="WP_188551892.1">
    <property type="nucleotide sequence ID" value="NZ_BMFY01000018.1"/>
</dbReference>
<feature type="domain" description="YlxR" evidence="1">
    <location>
        <begin position="4"/>
        <end position="67"/>
    </location>
</feature>
<dbReference type="Proteomes" id="UP000616114">
    <property type="component" value="Unassembled WGS sequence"/>
</dbReference>
<dbReference type="PANTHER" id="PTHR34215">
    <property type="entry name" value="BLL0784 PROTEIN"/>
    <property type="match status" value="1"/>
</dbReference>
<organism evidence="2 3">
    <name type="scientific">Sediminivirga luteola</name>
    <dbReference type="NCBI Taxonomy" id="1774748"/>
    <lineage>
        <taxon>Bacteria</taxon>
        <taxon>Bacillati</taxon>
        <taxon>Actinomycetota</taxon>
        <taxon>Actinomycetes</taxon>
        <taxon>Micrococcales</taxon>
        <taxon>Brevibacteriaceae</taxon>
        <taxon>Sediminivirga</taxon>
    </lineage>
</organism>
<keyword evidence="3" id="KW-1185">Reference proteome</keyword>
<proteinExistence type="predicted"/>
<dbReference type="Gene3D" id="3.30.1230.10">
    <property type="entry name" value="YlxR-like"/>
    <property type="match status" value="1"/>
</dbReference>
<evidence type="ECO:0000313" key="2">
    <source>
        <dbReference type="EMBL" id="GGA26158.1"/>
    </source>
</evidence>
<dbReference type="InterPro" id="IPR035931">
    <property type="entry name" value="YlxR-like_sf"/>
</dbReference>
<evidence type="ECO:0000259" key="1">
    <source>
        <dbReference type="Pfam" id="PF04296"/>
    </source>
</evidence>
<dbReference type="PANTHER" id="PTHR34215:SF1">
    <property type="entry name" value="YLXR DOMAIN-CONTAINING PROTEIN"/>
    <property type="match status" value="1"/>
</dbReference>
<reference evidence="2" key="2">
    <citation type="submission" date="2020-09" db="EMBL/GenBank/DDBJ databases">
        <authorList>
            <person name="Sun Q."/>
            <person name="Zhou Y."/>
        </authorList>
    </citation>
    <scope>NUCLEOTIDE SEQUENCE</scope>
    <source>
        <strain evidence="2">CGMCC 1.12785</strain>
    </source>
</reference>
<accession>A0A8J2XLV8</accession>
<dbReference type="InterPro" id="IPR037465">
    <property type="entry name" value="YlxR"/>
</dbReference>
<dbReference type="SUPFAM" id="SSF64376">
    <property type="entry name" value="YlxR-like"/>
    <property type="match status" value="1"/>
</dbReference>
<dbReference type="AlphaFoldDB" id="A0A8J2XLV8"/>